<sequence length="320" mass="34652">MFSQPNCRRDFHIGIICALPFEYNAMSRVVDEFWDGAQAGKVGRDPNTYSFGRIGDWNVVFVHLSSTGKVSAAIAAANLRMSFSNLELVLLIGVCGGVPTTPSGEEISLGDVVISSSIVQHDIGGPFSDGFVDRHNFLDRVGKPSKNILNFVTLLGTDRGREMLEDRAAVHLAGLQSHTRTAGREQLGQQPPQDNNSLDDTSRLRAHSPLVFVGCIGSGENKMSAEQRDGLAKAYGIIAFEREAAGAWDEVPCIIVKGVCDYADGLQNAEWQATAATTAAAFSKALIQRYPRTDRIDTDDQLFVGGRILHDDARGVAVTR</sequence>
<organism evidence="3 4">
    <name type="scientific">Fusarium heterosporum</name>
    <dbReference type="NCBI Taxonomy" id="42747"/>
    <lineage>
        <taxon>Eukaryota</taxon>
        <taxon>Fungi</taxon>
        <taxon>Dikarya</taxon>
        <taxon>Ascomycota</taxon>
        <taxon>Pezizomycotina</taxon>
        <taxon>Sordariomycetes</taxon>
        <taxon>Hypocreomycetidae</taxon>
        <taxon>Hypocreales</taxon>
        <taxon>Nectriaceae</taxon>
        <taxon>Fusarium</taxon>
        <taxon>Fusarium heterosporum species complex</taxon>
    </lineage>
</organism>
<dbReference type="InterPro" id="IPR000845">
    <property type="entry name" value="Nucleoside_phosphorylase_d"/>
</dbReference>
<dbReference type="SUPFAM" id="SSF53167">
    <property type="entry name" value="Purine and uridine phosphorylases"/>
    <property type="match status" value="1"/>
</dbReference>
<dbReference type="AlphaFoldDB" id="A0A8H5T155"/>
<dbReference type="GO" id="GO:0003824">
    <property type="term" value="F:catalytic activity"/>
    <property type="evidence" value="ECO:0007669"/>
    <property type="project" value="InterPro"/>
</dbReference>
<dbReference type="Gene3D" id="3.40.50.1580">
    <property type="entry name" value="Nucleoside phosphorylase domain"/>
    <property type="match status" value="1"/>
</dbReference>
<proteinExistence type="predicted"/>
<evidence type="ECO:0000256" key="1">
    <source>
        <dbReference type="SAM" id="MobiDB-lite"/>
    </source>
</evidence>
<dbReference type="OrthoDB" id="20872at2759"/>
<dbReference type="EMBL" id="JAAGWQ010000143">
    <property type="protein sequence ID" value="KAF5663744.1"/>
    <property type="molecule type" value="Genomic_DNA"/>
</dbReference>
<dbReference type="PANTHER" id="PTHR46082">
    <property type="entry name" value="ATP/GTP-BINDING PROTEIN-RELATED"/>
    <property type="match status" value="1"/>
</dbReference>
<dbReference type="InterPro" id="IPR053137">
    <property type="entry name" value="NLR-like"/>
</dbReference>
<evidence type="ECO:0000313" key="3">
    <source>
        <dbReference type="EMBL" id="KAF5663744.1"/>
    </source>
</evidence>
<gene>
    <name evidence="3" type="ORF">FHETE_7449</name>
</gene>
<accession>A0A8H5T155</accession>
<dbReference type="Proteomes" id="UP000567885">
    <property type="component" value="Unassembled WGS sequence"/>
</dbReference>
<feature type="compositionally biased region" description="Polar residues" evidence="1">
    <location>
        <begin position="187"/>
        <end position="199"/>
    </location>
</feature>
<dbReference type="PANTHER" id="PTHR46082:SF6">
    <property type="entry name" value="AAA+ ATPASE DOMAIN-CONTAINING PROTEIN-RELATED"/>
    <property type="match status" value="1"/>
</dbReference>
<feature type="region of interest" description="Disordered" evidence="1">
    <location>
        <begin position="180"/>
        <end position="201"/>
    </location>
</feature>
<keyword evidence="4" id="KW-1185">Reference proteome</keyword>
<feature type="domain" description="Nucleoside phosphorylase" evidence="2">
    <location>
        <begin position="13"/>
        <end position="127"/>
    </location>
</feature>
<protein>
    <submittedName>
        <fullName evidence="3">Nb-arc tpr domain-containing protein</fullName>
    </submittedName>
</protein>
<reference evidence="3 4" key="1">
    <citation type="submission" date="2020-05" db="EMBL/GenBank/DDBJ databases">
        <title>Identification and distribution of gene clusters putatively required for synthesis of sphingolipid metabolism inhibitors in phylogenetically diverse species of the filamentous fungus Fusarium.</title>
        <authorList>
            <person name="Kim H.-S."/>
            <person name="Busman M."/>
            <person name="Brown D.W."/>
            <person name="Divon H."/>
            <person name="Uhlig S."/>
            <person name="Proctor R.H."/>
        </authorList>
    </citation>
    <scope>NUCLEOTIDE SEQUENCE [LARGE SCALE GENOMIC DNA]</scope>
    <source>
        <strain evidence="3 4">NRRL 20693</strain>
    </source>
</reference>
<dbReference type="GO" id="GO:0009116">
    <property type="term" value="P:nucleoside metabolic process"/>
    <property type="evidence" value="ECO:0007669"/>
    <property type="project" value="InterPro"/>
</dbReference>
<evidence type="ECO:0000313" key="4">
    <source>
        <dbReference type="Proteomes" id="UP000567885"/>
    </source>
</evidence>
<evidence type="ECO:0000259" key="2">
    <source>
        <dbReference type="Pfam" id="PF01048"/>
    </source>
</evidence>
<comment type="caution">
    <text evidence="3">The sequence shown here is derived from an EMBL/GenBank/DDBJ whole genome shotgun (WGS) entry which is preliminary data.</text>
</comment>
<dbReference type="Pfam" id="PF01048">
    <property type="entry name" value="PNP_UDP_1"/>
    <property type="match status" value="1"/>
</dbReference>
<name>A0A8H5T155_FUSHE</name>
<dbReference type="InterPro" id="IPR035994">
    <property type="entry name" value="Nucleoside_phosphorylase_sf"/>
</dbReference>